<keyword evidence="3" id="KW-1185">Reference proteome</keyword>
<dbReference type="SUPFAM" id="SSF53697">
    <property type="entry name" value="SIS domain"/>
    <property type="match status" value="1"/>
</dbReference>
<dbReference type="PANTHER" id="PTHR30390">
    <property type="entry name" value="SEDOHEPTULOSE 7-PHOSPHATE ISOMERASE / DNAA INITIATOR-ASSOCIATING FACTOR FOR REPLICATION INITIATION"/>
    <property type="match status" value="1"/>
</dbReference>
<evidence type="ECO:0000313" key="3">
    <source>
        <dbReference type="Proteomes" id="UP001500655"/>
    </source>
</evidence>
<dbReference type="InterPro" id="IPR035461">
    <property type="entry name" value="GmhA/DiaA"/>
</dbReference>
<feature type="domain" description="SIS" evidence="1">
    <location>
        <begin position="34"/>
        <end position="194"/>
    </location>
</feature>
<evidence type="ECO:0000259" key="1">
    <source>
        <dbReference type="PROSITE" id="PS51464"/>
    </source>
</evidence>
<gene>
    <name evidence="2" type="ORF">GCM10009681_18190</name>
</gene>
<protein>
    <submittedName>
        <fullName evidence="2">SIS domain-containing protein</fullName>
    </submittedName>
</protein>
<comment type="caution">
    <text evidence="2">The sequence shown here is derived from an EMBL/GenBank/DDBJ whole genome shotgun (WGS) entry which is preliminary data.</text>
</comment>
<sequence length="204" mass="21360">MIDDLTDRHVRSLARALDDFGGEAQRLAAWGRALAAVLTGGGRLLTAGNGGSAAEAQHLAAELVGKLAEDRRPFSAIALNAETSSLTAIANDYGFQEVFARQVRAHGRRGDILVLFSTSGSSPNLVAAADAAQAIGVRTWAVTGPAPNPLAEVCDDALAVPSPEPQTVQELHLMCVHLLCRHVEAALGMGKRPARHLHLAGEPL</sequence>
<dbReference type="EMBL" id="BAAALS010000007">
    <property type="protein sequence ID" value="GAA1747359.1"/>
    <property type="molecule type" value="Genomic_DNA"/>
</dbReference>
<dbReference type="CDD" id="cd05006">
    <property type="entry name" value="SIS_GmhA"/>
    <property type="match status" value="1"/>
</dbReference>
<dbReference type="InterPro" id="IPR001347">
    <property type="entry name" value="SIS_dom"/>
</dbReference>
<accession>A0ABN2K310</accession>
<dbReference type="PANTHER" id="PTHR30390:SF6">
    <property type="entry name" value="DNAA INITIATOR-ASSOCIATING PROTEIN DIAA"/>
    <property type="match status" value="1"/>
</dbReference>
<dbReference type="InterPro" id="IPR050099">
    <property type="entry name" value="SIS_GmhA/DiaA_subfam"/>
</dbReference>
<dbReference type="Gene3D" id="3.40.50.10490">
    <property type="entry name" value="Glucose-6-phosphate isomerase like protein, domain 1"/>
    <property type="match status" value="1"/>
</dbReference>
<organism evidence="2 3">
    <name type="scientific">Luedemannella helvata</name>
    <dbReference type="NCBI Taxonomy" id="349315"/>
    <lineage>
        <taxon>Bacteria</taxon>
        <taxon>Bacillati</taxon>
        <taxon>Actinomycetota</taxon>
        <taxon>Actinomycetes</taxon>
        <taxon>Micromonosporales</taxon>
        <taxon>Micromonosporaceae</taxon>
        <taxon>Luedemannella</taxon>
    </lineage>
</organism>
<dbReference type="RefSeq" id="WP_344078891.1">
    <property type="nucleotide sequence ID" value="NZ_BAAALS010000007.1"/>
</dbReference>
<reference evidence="2 3" key="1">
    <citation type="journal article" date="2019" name="Int. J. Syst. Evol. Microbiol.">
        <title>The Global Catalogue of Microorganisms (GCM) 10K type strain sequencing project: providing services to taxonomists for standard genome sequencing and annotation.</title>
        <authorList>
            <consortium name="The Broad Institute Genomics Platform"/>
            <consortium name="The Broad Institute Genome Sequencing Center for Infectious Disease"/>
            <person name="Wu L."/>
            <person name="Ma J."/>
        </authorList>
    </citation>
    <scope>NUCLEOTIDE SEQUENCE [LARGE SCALE GENOMIC DNA]</scope>
    <source>
        <strain evidence="2 3">JCM 13249</strain>
    </source>
</reference>
<dbReference type="Pfam" id="PF13580">
    <property type="entry name" value="SIS_2"/>
    <property type="match status" value="1"/>
</dbReference>
<dbReference type="Proteomes" id="UP001500655">
    <property type="component" value="Unassembled WGS sequence"/>
</dbReference>
<name>A0ABN2K310_9ACTN</name>
<dbReference type="PROSITE" id="PS51464">
    <property type="entry name" value="SIS"/>
    <property type="match status" value="1"/>
</dbReference>
<proteinExistence type="predicted"/>
<evidence type="ECO:0000313" key="2">
    <source>
        <dbReference type="EMBL" id="GAA1747359.1"/>
    </source>
</evidence>
<dbReference type="InterPro" id="IPR046348">
    <property type="entry name" value="SIS_dom_sf"/>
</dbReference>